<gene>
    <name evidence="5" type="ORF">C9J18_12825</name>
    <name evidence="4" type="ORF">CTM96_00090</name>
</gene>
<dbReference type="Proteomes" id="UP000241405">
    <property type="component" value="Unassembled WGS sequence"/>
</dbReference>
<dbReference type="SUPFAM" id="SSF52821">
    <property type="entry name" value="Rhodanese/Cell cycle control phosphatase"/>
    <property type="match status" value="2"/>
</dbReference>
<dbReference type="SMART" id="SM00450">
    <property type="entry name" value="RHOD"/>
    <property type="match status" value="2"/>
</dbReference>
<dbReference type="Proteomes" id="UP000241618">
    <property type="component" value="Unassembled WGS sequence"/>
</dbReference>
<dbReference type="InterPro" id="IPR036873">
    <property type="entry name" value="Rhodanese-like_dom_sf"/>
</dbReference>
<evidence type="ECO:0000313" key="5">
    <source>
        <dbReference type="EMBL" id="PSU51359.1"/>
    </source>
</evidence>
<dbReference type="PANTHER" id="PTHR43855">
    <property type="entry name" value="THIOSULFATE SULFURTRANSFERASE"/>
    <property type="match status" value="1"/>
</dbReference>
<organism evidence="5 7">
    <name type="scientific">Photobacterium phosphoreum</name>
    <dbReference type="NCBI Taxonomy" id="659"/>
    <lineage>
        <taxon>Bacteria</taxon>
        <taxon>Pseudomonadati</taxon>
        <taxon>Pseudomonadota</taxon>
        <taxon>Gammaproteobacteria</taxon>
        <taxon>Vibrionales</taxon>
        <taxon>Vibrionaceae</taxon>
        <taxon>Photobacterium</taxon>
    </lineage>
</organism>
<protein>
    <submittedName>
        <fullName evidence="5">Sulfurtransferase</fullName>
    </submittedName>
</protein>
<feature type="domain" description="Rhodanese" evidence="3">
    <location>
        <begin position="50"/>
        <end position="157"/>
    </location>
</feature>
<dbReference type="EMBL" id="PYMP01000011">
    <property type="protein sequence ID" value="PSU51359.1"/>
    <property type="molecule type" value="Genomic_DNA"/>
</dbReference>
<reference evidence="6 7" key="1">
    <citation type="submission" date="2018-03" db="EMBL/GenBank/DDBJ databases">
        <title>Whole genome sequencing of Histamine producing bacteria.</title>
        <authorList>
            <person name="Butler K."/>
        </authorList>
    </citation>
    <scope>NUCLEOTIDE SEQUENCE [LARGE SCALE GENOMIC DNA]</scope>
    <source>
        <strain evidence="5 7">FS-6.1</strain>
        <strain evidence="4 6">FS-6.2</strain>
    </source>
</reference>
<dbReference type="AlphaFoldDB" id="A0A2T3JQK2"/>
<sequence length="298" mass="34000">MSRDEIMIRCIVVTFSFVILFFIGLASVYANERQHQWVIDSAWLQHQIMHKHPIIIFDARSLEEYQQGHINTAINFPITLTYVEINNAYYVKNLKKIAPLLQQKGVKASQQIIIYDQGDLNNAARLFWVLELYGIKNIAILNGGMDAWPEQYPLTKSHTTPQPSQYFPVLNSSVYASTTVAKVAAYSDLYQLYDSRTLDEFMGKRSATEKFGHIPKAKSIQNSVFFNTTTAGVKLLKSPKQLDVIFATLDKSRKSVTYCNKGKASTLTYFLMKQAGFEVSHYDGSWLDWSEKGLPIEK</sequence>
<evidence type="ECO:0000256" key="2">
    <source>
        <dbReference type="SAM" id="Phobius"/>
    </source>
</evidence>
<keyword evidence="2" id="KW-0812">Transmembrane</keyword>
<feature type="domain" description="Rhodanese" evidence="3">
    <location>
        <begin position="194"/>
        <end position="298"/>
    </location>
</feature>
<dbReference type="PROSITE" id="PS50206">
    <property type="entry name" value="RHODANESE_3"/>
    <property type="match status" value="2"/>
</dbReference>
<keyword evidence="6" id="KW-1185">Reference proteome</keyword>
<dbReference type="PANTHER" id="PTHR43855:SF1">
    <property type="entry name" value="THIOSULFATE SULFURTRANSFERASE"/>
    <property type="match status" value="1"/>
</dbReference>
<evidence type="ECO:0000313" key="4">
    <source>
        <dbReference type="EMBL" id="PSU27817.1"/>
    </source>
</evidence>
<proteinExistence type="predicted"/>
<keyword evidence="2" id="KW-0472">Membrane</keyword>
<dbReference type="InterPro" id="IPR001763">
    <property type="entry name" value="Rhodanese-like_dom"/>
</dbReference>
<evidence type="ECO:0000259" key="3">
    <source>
        <dbReference type="PROSITE" id="PS50206"/>
    </source>
</evidence>
<dbReference type="InterPro" id="IPR051126">
    <property type="entry name" value="Thiosulfate_sulfurtransferase"/>
</dbReference>
<keyword evidence="1" id="KW-0677">Repeat</keyword>
<comment type="caution">
    <text evidence="5">The sequence shown here is derived from an EMBL/GenBank/DDBJ whole genome shotgun (WGS) entry which is preliminary data.</text>
</comment>
<dbReference type="GO" id="GO:0016740">
    <property type="term" value="F:transferase activity"/>
    <property type="evidence" value="ECO:0007669"/>
    <property type="project" value="UniProtKB-KW"/>
</dbReference>
<accession>A0A2T3JQK2</accession>
<dbReference type="EMBL" id="PYMO01000001">
    <property type="protein sequence ID" value="PSU27817.1"/>
    <property type="molecule type" value="Genomic_DNA"/>
</dbReference>
<keyword evidence="2" id="KW-1133">Transmembrane helix</keyword>
<evidence type="ECO:0000313" key="7">
    <source>
        <dbReference type="Proteomes" id="UP000241618"/>
    </source>
</evidence>
<evidence type="ECO:0000256" key="1">
    <source>
        <dbReference type="ARBA" id="ARBA00022737"/>
    </source>
</evidence>
<keyword evidence="5" id="KW-0808">Transferase</keyword>
<dbReference type="Pfam" id="PF00581">
    <property type="entry name" value="Rhodanese"/>
    <property type="match status" value="2"/>
</dbReference>
<name>A0A2T3JQK2_PHOPO</name>
<feature type="transmembrane region" description="Helical" evidence="2">
    <location>
        <begin position="6"/>
        <end position="30"/>
    </location>
</feature>
<evidence type="ECO:0000313" key="6">
    <source>
        <dbReference type="Proteomes" id="UP000241405"/>
    </source>
</evidence>
<dbReference type="Gene3D" id="3.40.250.10">
    <property type="entry name" value="Rhodanese-like domain"/>
    <property type="match status" value="2"/>
</dbReference>